<dbReference type="SUPFAM" id="SSF48179">
    <property type="entry name" value="6-phosphogluconate dehydrogenase C-terminal domain-like"/>
    <property type="match status" value="2"/>
</dbReference>
<dbReference type="GO" id="GO:0070403">
    <property type="term" value="F:NAD+ binding"/>
    <property type="evidence" value="ECO:0007669"/>
    <property type="project" value="InterPro"/>
</dbReference>
<evidence type="ECO:0000256" key="2">
    <source>
        <dbReference type="ARBA" id="ARBA00005005"/>
    </source>
</evidence>
<dbReference type="PROSITE" id="PS00166">
    <property type="entry name" value="ENOYL_COA_HYDRATASE"/>
    <property type="match status" value="1"/>
</dbReference>
<dbReference type="FunFam" id="3.40.50.720:FF:000009">
    <property type="entry name" value="Fatty oxidation complex, alpha subunit"/>
    <property type="match status" value="1"/>
</dbReference>
<protein>
    <submittedName>
        <fullName evidence="17">Short chain enoyl-CoA hydratase /3-hydroxyacyl-CoA dehydrogenase</fullName>
    </submittedName>
</protein>
<evidence type="ECO:0000256" key="3">
    <source>
        <dbReference type="ARBA" id="ARBA00008750"/>
    </source>
</evidence>
<keyword evidence="18" id="KW-1185">Reference proteome</keyword>
<keyword evidence="11" id="KW-0456">Lyase</keyword>
<dbReference type="UniPathway" id="UPA00659"/>
<evidence type="ECO:0000256" key="9">
    <source>
        <dbReference type="ARBA" id="ARBA00023140"/>
    </source>
</evidence>
<evidence type="ECO:0000313" key="18">
    <source>
        <dbReference type="Proteomes" id="UP000184221"/>
    </source>
</evidence>
<dbReference type="Gene3D" id="1.10.1040.50">
    <property type="match status" value="1"/>
</dbReference>
<comment type="similarity">
    <text evidence="3">In the N-terminal section; belongs to the enoyl-CoA hydratase/isomerase family.</text>
</comment>
<dbReference type="InterPro" id="IPR006108">
    <property type="entry name" value="3HC_DH_C"/>
</dbReference>
<gene>
    <name evidence="17" type="ORF">SAMN05443551_1062</name>
</gene>
<keyword evidence="7" id="KW-0520">NAD</keyword>
<keyword evidence="4" id="KW-0276">Fatty acid metabolism</keyword>
<dbReference type="GO" id="GO:0006635">
    <property type="term" value="P:fatty acid beta-oxidation"/>
    <property type="evidence" value="ECO:0007669"/>
    <property type="project" value="UniProtKB-UniPathway"/>
</dbReference>
<keyword evidence="8" id="KW-0443">Lipid metabolism</keyword>
<dbReference type="InterPro" id="IPR036291">
    <property type="entry name" value="NAD(P)-bd_dom_sf"/>
</dbReference>
<evidence type="ECO:0000259" key="16">
    <source>
        <dbReference type="Pfam" id="PF02737"/>
    </source>
</evidence>
<dbReference type="RefSeq" id="WP_072776410.1">
    <property type="nucleotide sequence ID" value="NZ_FQXC01000001.1"/>
</dbReference>
<dbReference type="SUPFAM" id="SSF51735">
    <property type="entry name" value="NAD(P)-binding Rossmann-fold domains"/>
    <property type="match status" value="1"/>
</dbReference>
<dbReference type="Pfam" id="PF00725">
    <property type="entry name" value="3HCDH"/>
    <property type="match status" value="1"/>
</dbReference>
<dbReference type="GO" id="GO:0003857">
    <property type="term" value="F:(3S)-3-hydroxyacyl-CoA dehydrogenase (NAD+) activity"/>
    <property type="evidence" value="ECO:0007669"/>
    <property type="project" value="UniProtKB-EC"/>
</dbReference>
<evidence type="ECO:0000256" key="11">
    <source>
        <dbReference type="ARBA" id="ARBA00023239"/>
    </source>
</evidence>
<dbReference type="PANTHER" id="PTHR23309">
    <property type="entry name" value="3-HYDROXYACYL-COA DEHYROGENASE"/>
    <property type="match status" value="1"/>
</dbReference>
<proteinExistence type="inferred from homology"/>
<name>A0A1M5NVQ6_9RHOB</name>
<dbReference type="AlphaFoldDB" id="A0A1M5NVQ6"/>
<keyword evidence="10" id="KW-0413">Isomerase</keyword>
<evidence type="ECO:0000256" key="5">
    <source>
        <dbReference type="ARBA" id="ARBA00022963"/>
    </source>
</evidence>
<evidence type="ECO:0000313" key="17">
    <source>
        <dbReference type="EMBL" id="SHG93577.1"/>
    </source>
</evidence>
<dbReference type="SUPFAM" id="SSF52096">
    <property type="entry name" value="ClpP/crotonase"/>
    <property type="match status" value="1"/>
</dbReference>
<evidence type="ECO:0000256" key="8">
    <source>
        <dbReference type="ARBA" id="ARBA00023098"/>
    </source>
</evidence>
<comment type="subcellular location">
    <subcellularLocation>
        <location evidence="1">Peroxisome</location>
    </subcellularLocation>
</comment>
<dbReference type="InterPro" id="IPR018376">
    <property type="entry name" value="Enoyl-CoA_hyd/isom_CS"/>
</dbReference>
<dbReference type="GO" id="GO:0016853">
    <property type="term" value="F:isomerase activity"/>
    <property type="evidence" value="ECO:0007669"/>
    <property type="project" value="UniProtKB-KW"/>
</dbReference>
<dbReference type="Pfam" id="PF02737">
    <property type="entry name" value="3HCDH_N"/>
    <property type="match status" value="1"/>
</dbReference>
<dbReference type="GO" id="GO:0004300">
    <property type="term" value="F:enoyl-CoA hydratase activity"/>
    <property type="evidence" value="ECO:0007669"/>
    <property type="project" value="UniProtKB-ARBA"/>
</dbReference>
<keyword evidence="5" id="KW-0442">Lipid degradation</keyword>
<comment type="pathway">
    <text evidence="2">Lipid metabolism; fatty acid beta-oxidation.</text>
</comment>
<dbReference type="EMBL" id="FQXC01000001">
    <property type="protein sequence ID" value="SHG93577.1"/>
    <property type="molecule type" value="Genomic_DNA"/>
</dbReference>
<evidence type="ECO:0000259" key="15">
    <source>
        <dbReference type="Pfam" id="PF00725"/>
    </source>
</evidence>
<comment type="similarity">
    <text evidence="14">Belongs to the enoyl-CoA hydratase/isomerase family.</text>
</comment>
<dbReference type="OrthoDB" id="9771883at2"/>
<dbReference type="Proteomes" id="UP000184221">
    <property type="component" value="Unassembled WGS sequence"/>
</dbReference>
<dbReference type="CDD" id="cd06558">
    <property type="entry name" value="crotonase-like"/>
    <property type="match status" value="1"/>
</dbReference>
<dbReference type="Gene3D" id="3.40.50.720">
    <property type="entry name" value="NAD(P)-binding Rossmann-like Domain"/>
    <property type="match status" value="1"/>
</dbReference>
<keyword evidence="6" id="KW-0560">Oxidoreductase</keyword>
<sequence length="647" mass="68471">MTVDIARQGDLAIVTIDNPPVNATSQAVRQVLSDAVRQTSSDPDVRAVVLRCAGRTFVAGGDVTEFDKPPVPPHLPDVIAAIEDADKPWIAALHGSVLGGGLELAMGCHARIGAPATKLGLPEVSLGLIPGAGGTVRLPRLVEADLALDMVATGKPISAERALKAGLIDRIAEGDLLDAAKELARRTTAPRRTLSRPARPPKDPNAFAAEAATLRARARGQNSPVAAVAAIERALELPADAALAAERQDFLELKADPQSKALRRMFFAERQTLKDDPRAAGTARPLAHIGVVGGGTMGAGIAAAALLSGLSVTMVERDADALAAGQGRVGDILDGSLKRGKISPKRHAEIQAVFAGSVDYAALSDADLVIEAVFEDIQVKTTVFKALDSATRPDAVLATNTSYLDVGQIASAVSDPSRVIGLHFFSPAHIMKLLELVVPDRASPDAVATGAALGKRLGKITVLSGVCDGFIGNRIMSAYRREADYMIEDGALPADVDKAMRDFGFPIGVFEMQDLAGLDIAWAMRKRRAATRDPNERYIEIADRLCEQGRLGRKTGKGWYRYSGKTAEVDPEVTALIEAESARKGIVRKPLSDDAIMARILTVMQTEGRAILSEGIAAKSSDIDVVMVNGYGFPRWRGGPMFMAGEM</sequence>
<dbReference type="InterPro" id="IPR029045">
    <property type="entry name" value="ClpP/crotonase-like_dom_sf"/>
</dbReference>
<reference evidence="17 18" key="1">
    <citation type="submission" date="2016-11" db="EMBL/GenBank/DDBJ databases">
        <authorList>
            <person name="Jaros S."/>
            <person name="Januszkiewicz K."/>
            <person name="Wedrychowicz H."/>
        </authorList>
    </citation>
    <scope>NUCLEOTIDE SEQUENCE [LARGE SCALE GENOMIC DNA]</scope>
    <source>
        <strain evidence="17 18">DSM 29431</strain>
    </source>
</reference>
<evidence type="ECO:0000256" key="13">
    <source>
        <dbReference type="ARBA" id="ARBA00049556"/>
    </source>
</evidence>
<evidence type="ECO:0000256" key="14">
    <source>
        <dbReference type="RuleBase" id="RU003707"/>
    </source>
</evidence>
<accession>A0A1M5NVQ6</accession>
<dbReference type="InterPro" id="IPR006176">
    <property type="entry name" value="3-OHacyl-CoA_DH_NAD-bd"/>
</dbReference>
<keyword evidence="9" id="KW-0576">Peroxisome</keyword>
<dbReference type="Gene3D" id="3.90.226.10">
    <property type="entry name" value="2-enoyl-CoA Hydratase, Chain A, domain 1"/>
    <property type="match status" value="1"/>
</dbReference>
<dbReference type="STRING" id="996342.SAMN05443551_1062"/>
<dbReference type="InterPro" id="IPR001753">
    <property type="entry name" value="Enoyl-CoA_hydra/iso"/>
</dbReference>
<evidence type="ECO:0000256" key="1">
    <source>
        <dbReference type="ARBA" id="ARBA00004275"/>
    </source>
</evidence>
<comment type="catalytic activity">
    <reaction evidence="13">
        <text>a (3S)-3-hydroxyacyl-CoA + NAD(+) = a 3-oxoacyl-CoA + NADH + H(+)</text>
        <dbReference type="Rhea" id="RHEA:22432"/>
        <dbReference type="ChEBI" id="CHEBI:15378"/>
        <dbReference type="ChEBI" id="CHEBI:57318"/>
        <dbReference type="ChEBI" id="CHEBI:57540"/>
        <dbReference type="ChEBI" id="CHEBI:57945"/>
        <dbReference type="ChEBI" id="CHEBI:90726"/>
        <dbReference type="EC" id="1.1.1.35"/>
    </reaction>
</comment>
<dbReference type="Pfam" id="PF00378">
    <property type="entry name" value="ECH_1"/>
    <property type="match status" value="1"/>
</dbReference>
<feature type="domain" description="3-hydroxyacyl-CoA dehydrogenase NAD binding" evidence="16">
    <location>
        <begin position="288"/>
        <end position="463"/>
    </location>
</feature>
<evidence type="ECO:0000256" key="6">
    <source>
        <dbReference type="ARBA" id="ARBA00023002"/>
    </source>
</evidence>
<evidence type="ECO:0000256" key="10">
    <source>
        <dbReference type="ARBA" id="ARBA00023235"/>
    </source>
</evidence>
<keyword evidence="12" id="KW-0511">Multifunctional enzyme</keyword>
<dbReference type="FunFam" id="1.10.1040.50:FF:000006">
    <property type="entry name" value="Peroxisomal bifunctional enzyme"/>
    <property type="match status" value="1"/>
</dbReference>
<organism evidence="17 18">
    <name type="scientific">Marivita hallyeonensis</name>
    <dbReference type="NCBI Taxonomy" id="996342"/>
    <lineage>
        <taxon>Bacteria</taxon>
        <taxon>Pseudomonadati</taxon>
        <taxon>Pseudomonadota</taxon>
        <taxon>Alphaproteobacteria</taxon>
        <taxon>Rhodobacterales</taxon>
        <taxon>Roseobacteraceae</taxon>
        <taxon>Marivita</taxon>
    </lineage>
</organism>
<feature type="domain" description="3-hydroxyacyl-CoA dehydrogenase C-terminal" evidence="15">
    <location>
        <begin position="469"/>
        <end position="562"/>
    </location>
</feature>
<evidence type="ECO:0000256" key="12">
    <source>
        <dbReference type="ARBA" id="ARBA00023268"/>
    </source>
</evidence>
<evidence type="ECO:0000256" key="7">
    <source>
        <dbReference type="ARBA" id="ARBA00023027"/>
    </source>
</evidence>
<dbReference type="InterPro" id="IPR008927">
    <property type="entry name" value="6-PGluconate_DH-like_C_sf"/>
</dbReference>
<evidence type="ECO:0000256" key="4">
    <source>
        <dbReference type="ARBA" id="ARBA00022832"/>
    </source>
</evidence>